<feature type="transmembrane region" description="Helical" evidence="9">
    <location>
        <begin position="484"/>
        <end position="509"/>
    </location>
</feature>
<organism evidence="10 11">
    <name type="scientific">Pseudoxanthomonas kaohsiungensis</name>
    <dbReference type="NCBI Taxonomy" id="283923"/>
    <lineage>
        <taxon>Bacteria</taxon>
        <taxon>Pseudomonadati</taxon>
        <taxon>Pseudomonadota</taxon>
        <taxon>Gammaproteobacteria</taxon>
        <taxon>Lysobacterales</taxon>
        <taxon>Lysobacteraceae</taxon>
        <taxon>Pseudoxanthomonas</taxon>
    </lineage>
</organism>
<feature type="region of interest" description="Disordered" evidence="8">
    <location>
        <begin position="790"/>
        <end position="810"/>
    </location>
</feature>
<feature type="transmembrane region" description="Helical" evidence="9">
    <location>
        <begin position="538"/>
        <end position="555"/>
    </location>
</feature>
<comment type="caution">
    <text evidence="10">The sequence shown here is derived from an EMBL/GenBank/DDBJ whole genome shotgun (WGS) entry which is preliminary data.</text>
</comment>
<feature type="transmembrane region" description="Helical" evidence="9">
    <location>
        <begin position="369"/>
        <end position="389"/>
    </location>
</feature>
<evidence type="ECO:0000313" key="11">
    <source>
        <dbReference type="Proteomes" id="UP001597033"/>
    </source>
</evidence>
<feature type="transmembrane region" description="Helical" evidence="9">
    <location>
        <begin position="946"/>
        <end position="968"/>
    </location>
</feature>
<proteinExistence type="inferred from homology"/>
<evidence type="ECO:0000313" key="10">
    <source>
        <dbReference type="EMBL" id="MFD1041973.1"/>
    </source>
</evidence>
<keyword evidence="4" id="KW-1003">Cell membrane</keyword>
<feature type="transmembrane region" description="Helical" evidence="9">
    <location>
        <begin position="343"/>
        <end position="362"/>
    </location>
</feature>
<keyword evidence="11" id="KW-1185">Reference proteome</keyword>
<comment type="similarity">
    <text evidence="2">Belongs to the resistance-nodulation-cell division (RND) (TC 2.A.6) family.</text>
</comment>
<dbReference type="InterPro" id="IPR004763">
    <property type="entry name" value="CusA-like"/>
</dbReference>
<evidence type="ECO:0000256" key="5">
    <source>
        <dbReference type="ARBA" id="ARBA00022692"/>
    </source>
</evidence>
<feature type="transmembrane region" description="Helical" evidence="9">
    <location>
        <begin position="395"/>
        <end position="414"/>
    </location>
</feature>
<keyword evidence="5 9" id="KW-0812">Transmembrane</keyword>
<dbReference type="Gene3D" id="3.30.70.1430">
    <property type="entry name" value="Multidrug efflux transporter AcrB pore domain"/>
    <property type="match status" value="2"/>
</dbReference>
<reference evidence="11" key="1">
    <citation type="journal article" date="2019" name="Int. J. Syst. Evol. Microbiol.">
        <title>The Global Catalogue of Microorganisms (GCM) 10K type strain sequencing project: providing services to taxonomists for standard genome sequencing and annotation.</title>
        <authorList>
            <consortium name="The Broad Institute Genomics Platform"/>
            <consortium name="The Broad Institute Genome Sequencing Center for Infectious Disease"/>
            <person name="Wu L."/>
            <person name="Ma J."/>
        </authorList>
    </citation>
    <scope>NUCLEOTIDE SEQUENCE [LARGE SCALE GENOMIC DNA]</scope>
    <source>
        <strain evidence="11">CCUG 55854</strain>
    </source>
</reference>
<feature type="transmembrane region" description="Helical" evidence="9">
    <location>
        <begin position="989"/>
        <end position="1009"/>
    </location>
</feature>
<evidence type="ECO:0000256" key="1">
    <source>
        <dbReference type="ARBA" id="ARBA00004651"/>
    </source>
</evidence>
<dbReference type="SUPFAM" id="SSF82714">
    <property type="entry name" value="Multidrug efflux transporter AcrB TolC docking domain, DN and DC subdomains"/>
    <property type="match status" value="2"/>
</dbReference>
<evidence type="ECO:0000256" key="6">
    <source>
        <dbReference type="ARBA" id="ARBA00022989"/>
    </source>
</evidence>
<comment type="subcellular location">
    <subcellularLocation>
        <location evidence="1">Cell membrane</location>
        <topology evidence="1">Multi-pass membrane protein</topology>
    </subcellularLocation>
</comment>
<dbReference type="SUPFAM" id="SSF82866">
    <property type="entry name" value="Multidrug efflux transporter AcrB transmembrane domain"/>
    <property type="match status" value="2"/>
</dbReference>
<sequence length="1060" mass="114010">MLEKIIRFAIAHRWLMLLLTLALVGLGVWSFTKLPIDATPDITNVQVQINTETPGYSPLEAEQRVTFPIETALAGLPRLDYTRSLSRYGLSQVTVIFEDGTDIYFARQQVSERLQQVKSQLPEGLDPDMGPIATGMGEIFMYTVDADPTARKRDGTPYTATDLRTLQDWVVRPQMRNTPGVTEVNTIGGFERQIHITPDPAKLVALGFTLHDVVTAIAANNQNVGAGYIERNGQQFLVRVPGQVADLDAIREIVLDRREGVPIRVRDVALVGEGPELRTGAATQNGREVVIGTVVMLVGANSREVSQASAAKLETANASLPEGVTARPVYDRTALVDRTIHTVAKNLIEGAILVVVVLFLLLGNVRASLVTAAVIPLAMLFTVIGMVRGGVSGNLMSLGALDFGLIVDGAVIIIENCLRRFGEAQHALGRTMTREERFDLTAVATAEVIRPSLFGVGIITAVYLPIFALSGIEGKMFHPMAITVVLALTGAMLLSLTFVPAAVATFLGGRVEEKENRLMAWTKRRYAPMLAWSLKRRGWVLTGAAALVVLCSLLATRLGTEFIPNLDEGDITVQALRIPGTSLTQSVAMQETLEKTLAGFPEVERVFAKIGTAEVASDPMPPSISDTFVMLKPREDWPDPRKPKDELLEEMEAAITRLPGNNYELTQPIQMRTNELISGVRADVAVKIYGDDLDQLVRTAAQVQRVMAAVPGAADVKTEQVAGLPLLTVVPDRQALVRYGLNPGDVQDTVATAVGGEVAGQLFDGDRRFDLVVRLPEGVRQDPAALADLPIPLGSNGEADESSRPASWVGDAPRTVPLREVARIESTLGPNQINRENGKRRVVVTANVRDRDLGGFVNQLQSAIEAKVRVPTGYWIEYGGTFEQLISASRRLAIVVPVTLVIIFGLLFMAFGSAKDAAIVFSGVPLALTGGVIALALRGIPLSISAGVGFIALSGVAVLNGLVMIAFIRKLREQGDFLDNAIVDGALGRLRPVLMTALVASLGFLPMALNVGAGSEVQRPLATVVIGGIVSSTLLTLLVLPALYRWLHRQAEGSPRAANA</sequence>
<keyword evidence="3" id="KW-0813">Transport</keyword>
<dbReference type="Gene3D" id="3.30.70.1320">
    <property type="entry name" value="Multidrug efflux transporter AcrB pore domain like"/>
    <property type="match status" value="1"/>
</dbReference>
<dbReference type="Gene3D" id="3.30.2090.10">
    <property type="entry name" value="Multidrug efflux transporter AcrB TolC docking domain, DN and DC subdomains"/>
    <property type="match status" value="2"/>
</dbReference>
<keyword evidence="6 9" id="KW-1133">Transmembrane helix</keyword>
<dbReference type="Gene3D" id="3.30.70.1440">
    <property type="entry name" value="Multidrug efflux transporter AcrB pore domain"/>
    <property type="match status" value="1"/>
</dbReference>
<dbReference type="PRINTS" id="PR00702">
    <property type="entry name" value="ACRIFLAVINRP"/>
</dbReference>
<dbReference type="PANTHER" id="PTHR32063">
    <property type="match status" value="1"/>
</dbReference>
<dbReference type="InterPro" id="IPR001036">
    <property type="entry name" value="Acrflvin-R"/>
</dbReference>
<evidence type="ECO:0000256" key="9">
    <source>
        <dbReference type="SAM" id="Phobius"/>
    </source>
</evidence>
<feature type="transmembrane region" description="Helical" evidence="9">
    <location>
        <begin position="918"/>
        <end position="940"/>
    </location>
</feature>
<feature type="transmembrane region" description="Helical" evidence="9">
    <location>
        <begin position="453"/>
        <end position="472"/>
    </location>
</feature>
<dbReference type="Pfam" id="PF00873">
    <property type="entry name" value="ACR_tran"/>
    <property type="match status" value="1"/>
</dbReference>
<keyword evidence="7 9" id="KW-0472">Membrane</keyword>
<dbReference type="SUPFAM" id="SSF82693">
    <property type="entry name" value="Multidrug efflux transporter AcrB pore domain, PN1, PN2, PC1 and PC2 subdomains"/>
    <property type="match status" value="3"/>
</dbReference>
<dbReference type="InterPro" id="IPR027463">
    <property type="entry name" value="AcrB_DN_DC_subdom"/>
</dbReference>
<evidence type="ECO:0000256" key="3">
    <source>
        <dbReference type="ARBA" id="ARBA00022448"/>
    </source>
</evidence>
<evidence type="ECO:0000256" key="4">
    <source>
        <dbReference type="ARBA" id="ARBA00022475"/>
    </source>
</evidence>
<name>A0ABW3LUX5_9GAMM</name>
<accession>A0ABW3LUX5</accession>
<dbReference type="Proteomes" id="UP001597033">
    <property type="component" value="Unassembled WGS sequence"/>
</dbReference>
<feature type="transmembrane region" description="Helical" evidence="9">
    <location>
        <begin position="892"/>
        <end position="911"/>
    </location>
</feature>
<evidence type="ECO:0000256" key="7">
    <source>
        <dbReference type="ARBA" id="ARBA00023136"/>
    </source>
</evidence>
<dbReference type="NCBIfam" id="TIGR00914">
    <property type="entry name" value="2A0601"/>
    <property type="match status" value="1"/>
</dbReference>
<dbReference type="PANTHER" id="PTHR32063:SF24">
    <property type="entry name" value="CATION EFFLUX SYSTEM (ACRB_ACRD_ACRF FAMILY)"/>
    <property type="match status" value="1"/>
</dbReference>
<dbReference type="EMBL" id="JBHTKN010000003">
    <property type="protein sequence ID" value="MFD1041973.1"/>
    <property type="molecule type" value="Genomic_DNA"/>
</dbReference>
<evidence type="ECO:0000256" key="8">
    <source>
        <dbReference type="SAM" id="MobiDB-lite"/>
    </source>
</evidence>
<evidence type="ECO:0000256" key="2">
    <source>
        <dbReference type="ARBA" id="ARBA00010942"/>
    </source>
</evidence>
<gene>
    <name evidence="10" type="ORF">ACFQ2N_06385</name>
</gene>
<dbReference type="RefSeq" id="WP_162375444.1">
    <property type="nucleotide sequence ID" value="NZ_JBHTKN010000003.1"/>
</dbReference>
<dbReference type="Gene3D" id="1.20.1640.10">
    <property type="entry name" value="Multidrug efflux transporter AcrB transmembrane domain"/>
    <property type="match status" value="2"/>
</dbReference>
<feature type="transmembrane region" description="Helical" evidence="9">
    <location>
        <begin position="1021"/>
        <end position="1044"/>
    </location>
</feature>
<protein>
    <submittedName>
        <fullName evidence="10">Efflux RND transporter permease subunit</fullName>
    </submittedName>
</protein>